<dbReference type="VEuPathDB" id="VectorBase:ISCI015105"/>
<dbReference type="Proteomes" id="UP000001555">
    <property type="component" value="Unassembled WGS sequence"/>
</dbReference>
<dbReference type="EMBL" id="ABJB010254886">
    <property type="status" value="NOT_ANNOTATED_CDS"/>
    <property type="molecule type" value="Genomic_DNA"/>
</dbReference>
<dbReference type="InParanoid" id="B7QNK4"/>
<dbReference type="OrthoDB" id="6487987at2759"/>
<reference evidence="2" key="2">
    <citation type="submission" date="2020-05" db="UniProtKB">
        <authorList>
            <consortium name="EnsemblMetazoa"/>
        </authorList>
    </citation>
    <scope>IDENTIFICATION</scope>
    <source>
        <strain evidence="2">wikel</strain>
    </source>
</reference>
<name>B7QNK4_IXOSC</name>
<protein>
    <submittedName>
        <fullName evidence="1 2">Uncharacterized protein</fullName>
    </submittedName>
</protein>
<dbReference type="VEuPathDB" id="VectorBase:ISCW015105"/>
<proteinExistence type="predicted"/>
<evidence type="ECO:0000313" key="2">
    <source>
        <dbReference type="EnsemblMetazoa" id="ISCW015105-PA"/>
    </source>
</evidence>
<dbReference type="PaxDb" id="6945-B7QNK4"/>
<sequence length="57" mass="6312">MVPSGDCPDVAFRLKTDAQRSIYRQGFQMCRSPGLAPPHFSLVTVALLLGHKHNLFS</sequence>
<organism>
    <name type="scientific">Ixodes scapularis</name>
    <name type="common">Black-legged tick</name>
    <name type="synonym">Deer tick</name>
    <dbReference type="NCBI Taxonomy" id="6945"/>
    <lineage>
        <taxon>Eukaryota</taxon>
        <taxon>Metazoa</taxon>
        <taxon>Ecdysozoa</taxon>
        <taxon>Arthropoda</taxon>
        <taxon>Chelicerata</taxon>
        <taxon>Arachnida</taxon>
        <taxon>Acari</taxon>
        <taxon>Parasitiformes</taxon>
        <taxon>Ixodida</taxon>
        <taxon>Ixodoidea</taxon>
        <taxon>Ixodidae</taxon>
        <taxon>Ixodinae</taxon>
        <taxon>Ixodes</taxon>
    </lineage>
</organism>
<reference evidence="1 3" key="1">
    <citation type="submission" date="2008-03" db="EMBL/GenBank/DDBJ databases">
        <title>Annotation of Ixodes scapularis.</title>
        <authorList>
            <consortium name="Ixodes scapularis Genome Project Consortium"/>
            <person name="Caler E."/>
            <person name="Hannick L.I."/>
            <person name="Bidwell S."/>
            <person name="Joardar V."/>
            <person name="Thiagarajan M."/>
            <person name="Amedeo P."/>
            <person name="Galinsky K.J."/>
            <person name="Schobel S."/>
            <person name="Inman J."/>
            <person name="Hostetler J."/>
            <person name="Miller J."/>
            <person name="Hammond M."/>
            <person name="Megy K."/>
            <person name="Lawson D."/>
            <person name="Kodira C."/>
            <person name="Sutton G."/>
            <person name="Meyer J."/>
            <person name="Hill C.A."/>
            <person name="Birren B."/>
            <person name="Nene V."/>
            <person name="Collins F."/>
            <person name="Alarcon-Chaidez F."/>
            <person name="Wikel S."/>
            <person name="Strausberg R."/>
        </authorList>
    </citation>
    <scope>NUCLEOTIDE SEQUENCE [LARGE SCALE GENOMIC DNA]</scope>
    <source>
        <strain evidence="3">Wikel</strain>
        <strain evidence="1">Wikel colony</strain>
    </source>
</reference>
<dbReference type="HOGENOM" id="CLU_2998785_0_0_1"/>
<dbReference type="VEuPathDB" id="VectorBase:ISCP_034607"/>
<accession>B7QNK4</accession>
<evidence type="ECO:0000313" key="1">
    <source>
        <dbReference type="EMBL" id="EEC20426.1"/>
    </source>
</evidence>
<evidence type="ECO:0000313" key="3">
    <source>
        <dbReference type="Proteomes" id="UP000001555"/>
    </source>
</evidence>
<gene>
    <name evidence="1" type="ORF">IscW_ISCW015105</name>
</gene>
<dbReference type="EMBL" id="DS979414">
    <property type="protein sequence ID" value="EEC20426.1"/>
    <property type="molecule type" value="Genomic_DNA"/>
</dbReference>
<keyword evidence="3" id="KW-1185">Reference proteome</keyword>
<dbReference type="AlphaFoldDB" id="B7QNK4"/>
<dbReference type="EnsemblMetazoa" id="ISCW015105-RA">
    <property type="protein sequence ID" value="ISCW015105-PA"/>
    <property type="gene ID" value="ISCW015105"/>
</dbReference>